<reference evidence="1" key="1">
    <citation type="submission" date="2021-05" db="EMBL/GenBank/DDBJ databases">
        <authorList>
            <person name="Pan Q."/>
            <person name="Jouanno E."/>
            <person name="Zahm M."/>
            <person name="Klopp C."/>
            <person name="Cabau C."/>
            <person name="Louis A."/>
            <person name="Berthelot C."/>
            <person name="Parey E."/>
            <person name="Roest Crollius H."/>
            <person name="Montfort J."/>
            <person name="Robinson-Rechavi M."/>
            <person name="Bouchez O."/>
            <person name="Lampietro C."/>
            <person name="Lopez Roques C."/>
            <person name="Donnadieu C."/>
            <person name="Postlethwait J."/>
            <person name="Bobe J."/>
            <person name="Dillon D."/>
            <person name="Chandos A."/>
            <person name="von Hippel F."/>
            <person name="Guiguen Y."/>
        </authorList>
    </citation>
    <scope>NUCLEOTIDE SEQUENCE</scope>
    <source>
        <strain evidence="1">YG-Jan2019</strain>
    </source>
</reference>
<proteinExistence type="predicted"/>
<comment type="caution">
    <text evidence="1">The sequence shown here is derived from an EMBL/GenBank/DDBJ whole genome shotgun (WGS) entry which is preliminary data.</text>
</comment>
<evidence type="ECO:0000313" key="1">
    <source>
        <dbReference type="EMBL" id="KAJ8001565.1"/>
    </source>
</evidence>
<organism evidence="1 2">
    <name type="scientific">Dallia pectoralis</name>
    <name type="common">Alaska blackfish</name>
    <dbReference type="NCBI Taxonomy" id="75939"/>
    <lineage>
        <taxon>Eukaryota</taxon>
        <taxon>Metazoa</taxon>
        <taxon>Chordata</taxon>
        <taxon>Craniata</taxon>
        <taxon>Vertebrata</taxon>
        <taxon>Euteleostomi</taxon>
        <taxon>Actinopterygii</taxon>
        <taxon>Neopterygii</taxon>
        <taxon>Teleostei</taxon>
        <taxon>Protacanthopterygii</taxon>
        <taxon>Esociformes</taxon>
        <taxon>Umbridae</taxon>
        <taxon>Dallia</taxon>
    </lineage>
</organism>
<dbReference type="Proteomes" id="UP001157502">
    <property type="component" value="Chromosome 14"/>
</dbReference>
<gene>
    <name evidence="1" type="ORF">DPEC_G00170800</name>
</gene>
<evidence type="ECO:0000313" key="2">
    <source>
        <dbReference type="Proteomes" id="UP001157502"/>
    </source>
</evidence>
<dbReference type="EMBL" id="CM055741">
    <property type="protein sequence ID" value="KAJ8001565.1"/>
    <property type="molecule type" value="Genomic_DNA"/>
</dbReference>
<accession>A0ACC2GDI7</accession>
<name>A0ACC2GDI7_DALPE</name>
<sequence length="520" mass="56673">MNKQELCILSILVVSGLLSAVVGGAPPLGPALIGPDKAYLNSKAEFQCKSSGLPAPITFELLKDGNLIDTSVVPGDAEAAKFVRRISVTSEGSYQCRATAGEATNYSGTIHLKVVIPVSGTHVTSDPDPPVLYEGSRLTLRCVVLKGSHLSYTWFYNRQDVTSSTASHLPPLLSEGDTLLVENVTAKHAGNYYCIAGNKMNNSRVSSSSEVTVKVKAYLSVPQISFTIFKQDSSYRGNVTCRSSRGTPPVTFTLLLDNKEVGSEVSAESLVVWFPVPVLSGRDAGVLRCRVESADQRLTSEPLILEVVGGAVAVDVEYLYRFDFKMSAARLRCHVSIGTFPSFSWSLNGTLLFRWSDRGSSHALADTGQSLLLTEITPGNSGYYRCRARDSYTDVAAAWLESEPVLVQLTEVTVATLDVIAIVFCCFLMLTLAGSVVCVMRMLKSHREFVESSEQPERDLCNSFRERRFSEHFCILRDPIPLSDISSRTGRKRVDSCRGDSDVVSCVDSDLANQTLEITI</sequence>
<protein>
    <submittedName>
        <fullName evidence="1">Uncharacterized protein</fullName>
    </submittedName>
</protein>
<keyword evidence="2" id="KW-1185">Reference proteome</keyword>